<organism evidence="2">
    <name type="scientific">Tupanvirus soda lake</name>
    <dbReference type="NCBI Taxonomy" id="2126985"/>
    <lineage>
        <taxon>Viruses</taxon>
        <taxon>Varidnaviria</taxon>
        <taxon>Bamfordvirae</taxon>
        <taxon>Nucleocytoviricota</taxon>
        <taxon>Megaviricetes</taxon>
        <taxon>Imitervirales</taxon>
        <taxon>Mimiviridae</taxon>
        <taxon>Megamimivirinae</taxon>
        <taxon>Tupanvirus</taxon>
        <taxon>Tupanvirus salinum</taxon>
    </lineage>
</organism>
<dbReference type="RefSeq" id="YP_010781542.1">
    <property type="nucleotide sequence ID" value="NC_075039.1"/>
</dbReference>
<reference evidence="2" key="1">
    <citation type="submission" date="2017-01" db="EMBL/GenBank/DDBJ databases">
        <authorList>
            <person name="Assis F.L."/>
            <person name="Abrahao J.S."/>
            <person name="Silva L."/>
            <person name="Khalil J.B."/>
            <person name="Rodrigues R."/>
            <person name="Silva L.S."/>
            <person name="Arantes T."/>
            <person name="Boratto P."/>
            <person name="Andrade M."/>
            <person name="Kroon E.G."/>
            <person name="Ribeiro B."/>
            <person name="Bergier I."/>
            <person name="Seligmann H."/>
            <person name="Ghigo E."/>
            <person name="Colson P."/>
            <person name="Levasseur A."/>
            <person name="Raoult D."/>
            <person name="Scola B.L."/>
        </authorList>
    </citation>
    <scope>NUCLEOTIDE SEQUENCE</scope>
    <source>
        <strain evidence="2">Soda lake</strain>
    </source>
</reference>
<feature type="transmembrane region" description="Helical" evidence="1">
    <location>
        <begin position="111"/>
        <end position="131"/>
    </location>
</feature>
<sequence length="168" mass="18824">MRYINLSFILILTYLLTPAKPEICNDEVCCPDSCVNCATCVGNFTLDQLCCDEVILASNKYCDVDDAPCILEGDKNNTNKNDTDTTNENNNDDNDDFIDGLKDFFSSIPNIILVSILAPLVLSAIYACTCFDRRRPPLDYEKIEWKKGTSWVNNNDQLPSTKTDAISE</sequence>
<protein>
    <submittedName>
        <fullName evidence="2">Putative orfan</fullName>
    </submittedName>
</protein>
<dbReference type="GeneID" id="80518306"/>
<keyword evidence="1" id="KW-0812">Transmembrane</keyword>
<proteinExistence type="predicted"/>
<keyword evidence="1" id="KW-0472">Membrane</keyword>
<name>A0A6N1NJ43_9VIRU</name>
<dbReference type="KEGG" id="vg:80518306"/>
<dbReference type="EMBL" id="KY523104">
    <property type="protein sequence ID" value="QKU34889.1"/>
    <property type="molecule type" value="Genomic_DNA"/>
</dbReference>
<accession>A0A6N1NJ43</accession>
<reference evidence="2" key="2">
    <citation type="journal article" date="2018" name="Nat. Commun.">
        <title>Tailed giant Tupanvirus possesses the most complete translational apparatus of the known virosphere.</title>
        <authorList>
            <person name="Abrahao J."/>
            <person name="Silva L."/>
            <person name="Silva L.S."/>
            <person name="Khalil J.Y.B."/>
            <person name="Rodrigues R."/>
            <person name="Arantes T."/>
            <person name="Assis F."/>
            <person name="Boratto P."/>
            <person name="Andrade M."/>
            <person name="Kroon E.G."/>
            <person name="Ribeiro B."/>
            <person name="Bergier I."/>
            <person name="Seligmann H."/>
            <person name="Ghigo E."/>
            <person name="Colson P."/>
            <person name="Levasseur A."/>
            <person name="Kroemer G."/>
            <person name="Raoult D."/>
            <person name="La Scola B."/>
        </authorList>
    </citation>
    <scope>NUCLEOTIDE SEQUENCE [LARGE SCALE GENOMIC DNA]</scope>
    <source>
        <strain evidence="2">Soda lake</strain>
    </source>
</reference>
<evidence type="ECO:0000313" key="2">
    <source>
        <dbReference type="EMBL" id="QKU34889.1"/>
    </source>
</evidence>
<keyword evidence="1" id="KW-1133">Transmembrane helix</keyword>
<evidence type="ECO:0000256" key="1">
    <source>
        <dbReference type="SAM" id="Phobius"/>
    </source>
</evidence>